<organism evidence="3 4">
    <name type="scientific">Linnemannia gamsii</name>
    <dbReference type="NCBI Taxonomy" id="64522"/>
    <lineage>
        <taxon>Eukaryota</taxon>
        <taxon>Fungi</taxon>
        <taxon>Fungi incertae sedis</taxon>
        <taxon>Mucoromycota</taxon>
        <taxon>Mortierellomycotina</taxon>
        <taxon>Mortierellomycetes</taxon>
        <taxon>Mortierellales</taxon>
        <taxon>Mortierellaceae</taxon>
        <taxon>Linnemannia</taxon>
    </lineage>
</organism>
<feature type="region of interest" description="Disordered" evidence="2">
    <location>
        <begin position="139"/>
        <end position="240"/>
    </location>
</feature>
<feature type="compositionally biased region" description="Low complexity" evidence="2">
    <location>
        <begin position="19"/>
        <end position="34"/>
    </location>
</feature>
<comment type="caution">
    <text evidence="3">The sequence shown here is derived from an EMBL/GenBank/DDBJ whole genome shotgun (WGS) entry which is preliminary data.</text>
</comment>
<sequence>MSQVKTHRGSLHNPGTPRSQSSSSLASATTTASSRPRRIHINLPKATATAAAFLSPTTGTSTLSQERIQEDRARYADLVTKNATSEALLKMPNVATKPRVVDDVFEHQFTHQSSPIAFKLPLTAPPAISNMKVAIDTSSPYATSSPRFSQQRPGVDRKRSNQGTMNNSEESVSRRNSSMNPLAAAFTPTLPKSGSPEFAAVEDATGRPSPSSRRNTADSRVNDGMVTGLGISSPTTTSTAVNPRLSTQLQYDSKTASPTALMRNDRATFDNASSTTLSSVPHNTTLARTASVVDFDPEVFRDNLMRQITDKLETGLDRRFSQLASALPTPHSPIVSGQPSTGKPFIPSDAALSVMIPEEANLVQLRSLLRAANAELERLKDKNQELQENHRQLERQHLEATHQIARLQDLERAQSTIYSRTHGGASSTSLGSPSTDGRALDMGSLSGGFGQRTGGGSVQVSRGSLVESNQTIQRLMKEVAALTSERDVLKIRSWELEKKPYMQQPPFHDVRSTDFVDLENERNRLIEELGQKTVAMEDLFNKNEALMLRAAEYERRVWELESQVTALEADCALLPRIRLDLVEMEARAVAADALVVKLQAMEGQVELVKSLQERIQELETTNAELDHSNWDLSEKLNIANNQHGLLTREFESFRSKDKDDRRYEILTNKNRELEAQLSAEQNKTAPDYKDEYERVSSELEKIKIRMPQLEGQSKQVALLRSKTLQLEKQIKTMEQLEPRLEEMQQLHERNLFLEGELGELEQLRAREMELEHELETAKARMIQLETNKTRMNSFSGLKQLQTRARSGSVAQPMSPFIPPALAQQQQQHQQQVVQDGNESEDEKNRGATTVTEDLRIRTSHGLSHLARSSQSFITTTEPILSPKREFPPTPTTASAWPSGRTSMSMSHTSHRMSTSSTTSTVLSHTSNSPSLQWRTSQATYPSAPVSPSESLSPSIMSLSSSSSSTLSDEESTPCTENSKGSLVDEPDSFLGHVDEGDVTVVGFAPSPLLPSASVVHVDI</sequence>
<feature type="compositionally biased region" description="Low complexity" evidence="2">
    <location>
        <begin position="165"/>
        <end position="180"/>
    </location>
</feature>
<feature type="compositionally biased region" description="Polar residues" evidence="2">
    <location>
        <begin position="866"/>
        <end position="878"/>
    </location>
</feature>
<feature type="coiled-coil region" evidence="1">
    <location>
        <begin position="656"/>
        <end position="712"/>
    </location>
</feature>
<feature type="compositionally biased region" description="Low complexity" evidence="2">
    <location>
        <begin position="823"/>
        <end position="834"/>
    </location>
</feature>
<feature type="region of interest" description="Disordered" evidence="2">
    <location>
        <begin position="1"/>
        <end position="39"/>
    </location>
</feature>
<proteinExistence type="predicted"/>
<evidence type="ECO:0000256" key="1">
    <source>
        <dbReference type="SAM" id="Coils"/>
    </source>
</evidence>
<dbReference type="Proteomes" id="UP001194696">
    <property type="component" value="Unassembled WGS sequence"/>
</dbReference>
<accession>A0ABQ7JZD0</accession>
<feature type="coiled-coil region" evidence="1">
    <location>
        <begin position="601"/>
        <end position="628"/>
    </location>
</feature>
<protein>
    <submittedName>
        <fullName evidence="3">Uncharacterized protein</fullName>
    </submittedName>
</protein>
<feature type="coiled-coil region" evidence="1">
    <location>
        <begin position="743"/>
        <end position="787"/>
    </location>
</feature>
<reference evidence="3 4" key="1">
    <citation type="journal article" date="2020" name="Fungal Divers.">
        <title>Resolving the Mortierellaceae phylogeny through synthesis of multi-gene phylogenetics and phylogenomics.</title>
        <authorList>
            <person name="Vandepol N."/>
            <person name="Liber J."/>
            <person name="Desiro A."/>
            <person name="Na H."/>
            <person name="Kennedy M."/>
            <person name="Barry K."/>
            <person name="Grigoriev I.V."/>
            <person name="Miller A.N."/>
            <person name="O'Donnell K."/>
            <person name="Stajich J.E."/>
            <person name="Bonito G."/>
        </authorList>
    </citation>
    <scope>NUCLEOTIDE SEQUENCE [LARGE SCALE GENOMIC DNA]</scope>
    <source>
        <strain evidence="3 4">AD045</strain>
    </source>
</reference>
<feature type="coiled-coil region" evidence="1">
    <location>
        <begin position="536"/>
        <end position="570"/>
    </location>
</feature>
<gene>
    <name evidence="3" type="ORF">BGZ96_008263</name>
</gene>
<evidence type="ECO:0000313" key="4">
    <source>
        <dbReference type="Proteomes" id="UP001194696"/>
    </source>
</evidence>
<feature type="coiled-coil region" evidence="1">
    <location>
        <begin position="465"/>
        <end position="492"/>
    </location>
</feature>
<dbReference type="EMBL" id="JAAAIM010000451">
    <property type="protein sequence ID" value="KAG0287875.1"/>
    <property type="molecule type" value="Genomic_DNA"/>
</dbReference>
<feature type="compositionally biased region" description="Low complexity" evidence="2">
    <location>
        <begin position="942"/>
        <end position="966"/>
    </location>
</feature>
<keyword evidence="4" id="KW-1185">Reference proteome</keyword>
<keyword evidence="1" id="KW-0175">Coiled coil</keyword>
<feature type="compositionally biased region" description="Polar residues" evidence="2">
    <location>
        <begin position="139"/>
        <end position="152"/>
    </location>
</feature>
<evidence type="ECO:0000256" key="2">
    <source>
        <dbReference type="SAM" id="MobiDB-lite"/>
    </source>
</evidence>
<feature type="compositionally biased region" description="Low complexity" evidence="2">
    <location>
        <begin position="901"/>
        <end position="928"/>
    </location>
</feature>
<feature type="coiled-coil region" evidence="1">
    <location>
        <begin position="362"/>
        <end position="410"/>
    </location>
</feature>
<evidence type="ECO:0000313" key="3">
    <source>
        <dbReference type="EMBL" id="KAG0287875.1"/>
    </source>
</evidence>
<feature type="compositionally biased region" description="Polar residues" evidence="2">
    <location>
        <begin position="929"/>
        <end position="940"/>
    </location>
</feature>
<feature type="compositionally biased region" description="Polar residues" evidence="2">
    <location>
        <begin position="230"/>
        <end position="240"/>
    </location>
</feature>
<feature type="region of interest" description="Disordered" evidence="2">
    <location>
        <begin position="821"/>
        <end position="988"/>
    </location>
</feature>
<name>A0ABQ7JZD0_9FUNG</name>
<feature type="compositionally biased region" description="Basic residues" evidence="2">
    <location>
        <begin position="1"/>
        <end position="10"/>
    </location>
</feature>